<dbReference type="GO" id="GO:0015171">
    <property type="term" value="F:amino acid transmembrane transporter activity"/>
    <property type="evidence" value="ECO:0007669"/>
    <property type="project" value="TreeGrafter"/>
</dbReference>
<keyword evidence="5 6" id="KW-0472">Membrane</keyword>
<dbReference type="GeneID" id="55539925"/>
<feature type="transmembrane region" description="Helical" evidence="6">
    <location>
        <begin position="6"/>
        <end position="28"/>
    </location>
</feature>
<feature type="transmembrane region" description="Helical" evidence="6">
    <location>
        <begin position="182"/>
        <end position="204"/>
    </location>
</feature>
<keyword evidence="8" id="KW-1185">Reference proteome</keyword>
<feature type="transmembrane region" description="Helical" evidence="6">
    <location>
        <begin position="146"/>
        <end position="170"/>
    </location>
</feature>
<organism evidence="7 8">
    <name type="scientific">Pseudomonas proteolytica</name>
    <dbReference type="NCBI Taxonomy" id="219574"/>
    <lineage>
        <taxon>Bacteria</taxon>
        <taxon>Pseudomonadati</taxon>
        <taxon>Pseudomonadota</taxon>
        <taxon>Gammaproteobacteria</taxon>
        <taxon>Pseudomonadales</taxon>
        <taxon>Pseudomonadaceae</taxon>
        <taxon>Pseudomonas</taxon>
    </lineage>
</organism>
<evidence type="ECO:0000256" key="6">
    <source>
        <dbReference type="SAM" id="Phobius"/>
    </source>
</evidence>
<comment type="subcellular location">
    <subcellularLocation>
        <location evidence="1">Cell membrane</location>
        <topology evidence="1">Multi-pass membrane protein</topology>
    </subcellularLocation>
</comment>
<dbReference type="AlphaFoldDB" id="A0AAW5AGV2"/>
<comment type="caution">
    <text evidence="7">The sequence shown here is derived from an EMBL/GenBank/DDBJ whole genome shotgun (WGS) entry which is preliminary data.</text>
</comment>
<dbReference type="InterPro" id="IPR001123">
    <property type="entry name" value="LeuE-type"/>
</dbReference>
<dbReference type="RefSeq" id="WP_092234191.1">
    <property type="nucleotide sequence ID" value="NZ_CAXAQB010000011.1"/>
</dbReference>
<dbReference type="PANTHER" id="PTHR30086:SF17">
    <property type="entry name" value="LYSE FAMILY TRANSLOCATOR"/>
    <property type="match status" value="1"/>
</dbReference>
<dbReference type="GO" id="GO:0005886">
    <property type="term" value="C:plasma membrane"/>
    <property type="evidence" value="ECO:0007669"/>
    <property type="project" value="UniProtKB-SubCell"/>
</dbReference>
<sequence length="213" mass="22502">MTSSLLFAVIASGFIYGITPGPGVLAVFGIGAARGRRAGAGFLCGHLLGDVVWCSTALVAIVGAREIGSSAFDVLGVLSALYLFWLGIRAIRTRNRSDESPQGAARQPFWHGILFGLTNPKAYPVAVATFTALLSSRAELLTWGMLPWLIVLSFFGGLLAYGILIAIVGARRVRAVYQRHEVLITKLCGVMFIGFALNALAHALPGLLGSKTA</sequence>
<dbReference type="PANTHER" id="PTHR30086">
    <property type="entry name" value="ARGININE EXPORTER PROTEIN ARGO"/>
    <property type="match status" value="1"/>
</dbReference>
<protein>
    <submittedName>
        <fullName evidence="7">LysE family translocator</fullName>
    </submittedName>
</protein>
<accession>A0AAW5AGV2</accession>
<gene>
    <name evidence="7" type="ORF">GIW75_18890</name>
</gene>
<evidence type="ECO:0000256" key="5">
    <source>
        <dbReference type="ARBA" id="ARBA00023136"/>
    </source>
</evidence>
<evidence type="ECO:0000256" key="3">
    <source>
        <dbReference type="ARBA" id="ARBA00022692"/>
    </source>
</evidence>
<dbReference type="Pfam" id="PF01810">
    <property type="entry name" value="LysE"/>
    <property type="match status" value="1"/>
</dbReference>
<keyword evidence="4 6" id="KW-1133">Transmembrane helix</keyword>
<evidence type="ECO:0000256" key="2">
    <source>
        <dbReference type="ARBA" id="ARBA00022475"/>
    </source>
</evidence>
<evidence type="ECO:0000256" key="4">
    <source>
        <dbReference type="ARBA" id="ARBA00022989"/>
    </source>
</evidence>
<dbReference type="EMBL" id="WKEW01000071">
    <property type="protein sequence ID" value="MCF5059013.1"/>
    <property type="molecule type" value="Genomic_DNA"/>
</dbReference>
<name>A0AAW5AGV2_9PSED</name>
<reference evidence="7 8" key="1">
    <citation type="submission" date="2019-11" db="EMBL/GenBank/DDBJ databases">
        <title>Epiphytic Pseudomonas syringae from cherry orchards.</title>
        <authorList>
            <person name="Hulin M.T."/>
        </authorList>
    </citation>
    <scope>NUCLEOTIDE SEQUENCE [LARGE SCALE GENOMIC DNA]</scope>
    <source>
        <strain evidence="7 8">PA-6-9F</strain>
    </source>
</reference>
<keyword evidence="2" id="KW-1003">Cell membrane</keyword>
<proteinExistence type="predicted"/>
<evidence type="ECO:0000256" key="1">
    <source>
        <dbReference type="ARBA" id="ARBA00004651"/>
    </source>
</evidence>
<evidence type="ECO:0000313" key="7">
    <source>
        <dbReference type="EMBL" id="MCF5059013.1"/>
    </source>
</evidence>
<feature type="transmembrane region" description="Helical" evidence="6">
    <location>
        <begin position="70"/>
        <end position="88"/>
    </location>
</feature>
<evidence type="ECO:0000313" key="8">
    <source>
        <dbReference type="Proteomes" id="UP000814172"/>
    </source>
</evidence>
<feature type="transmembrane region" description="Helical" evidence="6">
    <location>
        <begin position="109"/>
        <end position="134"/>
    </location>
</feature>
<keyword evidence="3 6" id="KW-0812">Transmembrane</keyword>
<dbReference type="Proteomes" id="UP000814172">
    <property type="component" value="Unassembled WGS sequence"/>
</dbReference>
<feature type="transmembrane region" description="Helical" evidence="6">
    <location>
        <begin position="40"/>
        <end position="64"/>
    </location>
</feature>